<proteinExistence type="predicted"/>
<protein>
    <recommendedName>
        <fullName evidence="4">Spore coat protein GerQ</fullName>
    </recommendedName>
</protein>
<dbReference type="RefSeq" id="WP_229745615.1">
    <property type="nucleotide sequence ID" value="NZ_BMFV01000027.1"/>
</dbReference>
<dbReference type="InterPro" id="IPR014099">
    <property type="entry name" value="Spore_coat_GerQ"/>
</dbReference>
<organism evidence="2 3">
    <name type="scientific">Pullulanibacillus pueri</name>
    <dbReference type="NCBI Taxonomy" id="1437324"/>
    <lineage>
        <taxon>Bacteria</taxon>
        <taxon>Bacillati</taxon>
        <taxon>Bacillota</taxon>
        <taxon>Bacilli</taxon>
        <taxon>Bacillales</taxon>
        <taxon>Sporolactobacillaceae</taxon>
        <taxon>Pullulanibacillus</taxon>
    </lineage>
</organism>
<gene>
    <name evidence="2" type="ORF">GCM10007096_31550</name>
</gene>
<dbReference type="EMBL" id="BMFV01000027">
    <property type="protein sequence ID" value="GGH85654.1"/>
    <property type="molecule type" value="Genomic_DNA"/>
</dbReference>
<evidence type="ECO:0000256" key="1">
    <source>
        <dbReference type="SAM" id="MobiDB-lite"/>
    </source>
</evidence>
<feature type="compositionally biased region" description="Low complexity" evidence="1">
    <location>
        <begin position="12"/>
        <end position="38"/>
    </location>
</feature>
<sequence>MSYNNFRQEGWPQGTPPQYDGQQQPPTQQQPQQQQPSAYPMPPSPPGVGAGAGTGTTPPVHAVSPYIPGPTGFTEQSYIENILRMNLEKVATVYMTFEHEGGAESKAFRGEIEAAGRDHVIINDNKTGTRYLLPLIYLDYVTFQGPIHYAYPY</sequence>
<keyword evidence="3" id="KW-1185">Reference proteome</keyword>
<feature type="region of interest" description="Disordered" evidence="1">
    <location>
        <begin position="1"/>
        <end position="66"/>
    </location>
</feature>
<dbReference type="NCBIfam" id="TIGR02728">
    <property type="entry name" value="spore_gerQ"/>
    <property type="match status" value="1"/>
</dbReference>
<accession>A0A8J3ENU8</accession>
<name>A0A8J3ENU8_9BACL</name>
<dbReference type="Proteomes" id="UP000656813">
    <property type="component" value="Unassembled WGS sequence"/>
</dbReference>
<comment type="caution">
    <text evidence="2">The sequence shown here is derived from an EMBL/GenBank/DDBJ whole genome shotgun (WGS) entry which is preliminary data.</text>
</comment>
<dbReference type="Pfam" id="PF09671">
    <property type="entry name" value="Spore_GerQ"/>
    <property type="match status" value="1"/>
</dbReference>
<reference evidence="2" key="2">
    <citation type="submission" date="2020-09" db="EMBL/GenBank/DDBJ databases">
        <authorList>
            <person name="Sun Q."/>
            <person name="Zhou Y."/>
        </authorList>
    </citation>
    <scope>NUCLEOTIDE SEQUENCE</scope>
    <source>
        <strain evidence="2">CGMCC 1.12777</strain>
    </source>
</reference>
<dbReference type="AlphaFoldDB" id="A0A8J3ENU8"/>
<evidence type="ECO:0000313" key="3">
    <source>
        <dbReference type="Proteomes" id="UP000656813"/>
    </source>
</evidence>
<reference evidence="2" key="1">
    <citation type="journal article" date="2014" name="Int. J. Syst. Evol. Microbiol.">
        <title>Complete genome sequence of Corynebacterium casei LMG S-19264T (=DSM 44701T), isolated from a smear-ripened cheese.</title>
        <authorList>
            <consortium name="US DOE Joint Genome Institute (JGI-PGF)"/>
            <person name="Walter F."/>
            <person name="Albersmeier A."/>
            <person name="Kalinowski J."/>
            <person name="Ruckert C."/>
        </authorList>
    </citation>
    <scope>NUCLEOTIDE SEQUENCE</scope>
    <source>
        <strain evidence="2">CGMCC 1.12777</strain>
    </source>
</reference>
<evidence type="ECO:0008006" key="4">
    <source>
        <dbReference type="Google" id="ProtNLM"/>
    </source>
</evidence>
<evidence type="ECO:0000313" key="2">
    <source>
        <dbReference type="EMBL" id="GGH85654.1"/>
    </source>
</evidence>